<feature type="region of interest" description="Disordered" evidence="1">
    <location>
        <begin position="51"/>
        <end position="100"/>
    </location>
</feature>
<dbReference type="PANTHER" id="PTHR33882:SF11">
    <property type="entry name" value="RPM1-INTERACTING PROTEIN 4 (RIN4) FAMILY PROTEIN"/>
    <property type="match status" value="1"/>
</dbReference>
<keyword evidence="3" id="KW-1185">Reference proteome</keyword>
<gene>
    <name evidence="4" type="primary">LOC111020600</name>
</gene>
<organism evidence="3 4">
    <name type="scientific">Momordica charantia</name>
    <name type="common">Bitter gourd</name>
    <name type="synonym">Balsam pear</name>
    <dbReference type="NCBI Taxonomy" id="3673"/>
    <lineage>
        <taxon>Eukaryota</taxon>
        <taxon>Viridiplantae</taxon>
        <taxon>Streptophyta</taxon>
        <taxon>Embryophyta</taxon>
        <taxon>Tracheophyta</taxon>
        <taxon>Spermatophyta</taxon>
        <taxon>Magnoliopsida</taxon>
        <taxon>eudicotyledons</taxon>
        <taxon>Gunneridae</taxon>
        <taxon>Pentapetalae</taxon>
        <taxon>rosids</taxon>
        <taxon>fabids</taxon>
        <taxon>Cucurbitales</taxon>
        <taxon>Cucurbitaceae</taxon>
        <taxon>Momordiceae</taxon>
        <taxon>Momordica</taxon>
    </lineage>
</organism>
<dbReference type="OrthoDB" id="1885368at2759"/>
<dbReference type="RefSeq" id="XP_022152996.1">
    <property type="nucleotide sequence ID" value="XM_022297304.1"/>
</dbReference>
<feature type="compositionally biased region" description="Basic residues" evidence="1">
    <location>
        <begin position="67"/>
        <end position="95"/>
    </location>
</feature>
<accession>A0A6J1DJD7</accession>
<feature type="domain" description="RIN4 pathogenic type III effector avirulence factor Avr cleavage site" evidence="2">
    <location>
        <begin position="8"/>
        <end position="40"/>
    </location>
</feature>
<feature type="region of interest" description="Disordered" evidence="1">
    <location>
        <begin position="1"/>
        <end position="24"/>
    </location>
</feature>
<evidence type="ECO:0000259" key="2">
    <source>
        <dbReference type="Pfam" id="PF05627"/>
    </source>
</evidence>
<evidence type="ECO:0000313" key="3">
    <source>
        <dbReference type="Proteomes" id="UP000504603"/>
    </source>
</evidence>
<reference evidence="4" key="1">
    <citation type="submission" date="2025-08" db="UniProtKB">
        <authorList>
            <consortium name="RefSeq"/>
        </authorList>
    </citation>
    <scope>IDENTIFICATION</scope>
    <source>
        <strain evidence="4">OHB3-1</strain>
    </source>
</reference>
<dbReference type="InterPro" id="IPR008700">
    <property type="entry name" value="TypeIII_avirulence_cleave"/>
</dbReference>
<feature type="compositionally biased region" description="Basic and acidic residues" evidence="1">
    <location>
        <begin position="51"/>
        <end position="60"/>
    </location>
</feature>
<dbReference type="Proteomes" id="UP000504603">
    <property type="component" value="Unplaced"/>
</dbReference>
<sequence length="125" mass="14493">MDARKENGWRSVPEFGGWDHNAPGASNYSVVFTQARANRKQQKTDLTEFKRSSLGNERELMAAAGHQQKHRHQHRHRHEHQNQHRRHHHHQHHHQAAADDSIAVSTFISITLVSESDLQLPNQNL</sequence>
<dbReference type="Pfam" id="PF05627">
    <property type="entry name" value="AvrRpt-cleavage"/>
    <property type="match status" value="1"/>
</dbReference>
<name>A0A6J1DJD7_MOMCH</name>
<dbReference type="GeneID" id="111020600"/>
<dbReference type="KEGG" id="mcha:111020600"/>
<protein>
    <submittedName>
        <fullName evidence="4">Lateral signaling target protein 2 homolog</fullName>
    </submittedName>
</protein>
<proteinExistence type="predicted"/>
<evidence type="ECO:0000313" key="4">
    <source>
        <dbReference type="RefSeq" id="XP_022152996.1"/>
    </source>
</evidence>
<dbReference type="AlphaFoldDB" id="A0A6J1DJD7"/>
<evidence type="ECO:0000256" key="1">
    <source>
        <dbReference type="SAM" id="MobiDB-lite"/>
    </source>
</evidence>
<dbReference type="PANTHER" id="PTHR33882">
    <property type="entry name" value="PATHOGENIC TYPE III EFFECTOR AVIRULENCE FACTOR AVR AVRRPT-CLEAVAGE: CLEAVAGE SITE PROTEIN"/>
    <property type="match status" value="1"/>
</dbReference>